<feature type="transmembrane region" description="Helical" evidence="1">
    <location>
        <begin position="147"/>
        <end position="167"/>
    </location>
</feature>
<evidence type="ECO:0000313" key="3">
    <source>
        <dbReference type="Proteomes" id="UP001211894"/>
    </source>
</evidence>
<name>A0ABT4X0Y3_9BACI</name>
<comment type="caution">
    <text evidence="2">The sequence shown here is derived from an EMBL/GenBank/DDBJ whole genome shotgun (WGS) entry which is preliminary data.</text>
</comment>
<gene>
    <name evidence="2" type="ORF">PJ311_01840</name>
</gene>
<proteinExistence type="predicted"/>
<feature type="transmembrane region" description="Helical" evidence="1">
    <location>
        <begin position="45"/>
        <end position="63"/>
    </location>
</feature>
<reference evidence="2 3" key="1">
    <citation type="submission" date="2023-01" db="EMBL/GenBank/DDBJ databases">
        <title>Bacillus changyiensis sp. nov., isolated from a coastal deposit.</title>
        <authorList>
            <person name="Xiao G."/>
            <person name="Lai Q."/>
            <person name="Hu Z."/>
            <person name="Shao Z."/>
        </authorList>
    </citation>
    <scope>NUCLEOTIDE SEQUENCE [LARGE SCALE GENOMIC DNA]</scope>
    <source>
        <strain evidence="2 3">CLL-7-23</strain>
    </source>
</reference>
<feature type="transmembrane region" description="Helical" evidence="1">
    <location>
        <begin position="123"/>
        <end position="140"/>
    </location>
</feature>
<organism evidence="2 3">
    <name type="scientific">Bacillus changyiensis</name>
    <dbReference type="NCBI Taxonomy" id="3004103"/>
    <lineage>
        <taxon>Bacteria</taxon>
        <taxon>Bacillati</taxon>
        <taxon>Bacillota</taxon>
        <taxon>Bacilli</taxon>
        <taxon>Bacillales</taxon>
        <taxon>Bacillaceae</taxon>
        <taxon>Bacillus</taxon>
    </lineage>
</organism>
<sequence length="208" mass="23900">MKKIDWLWLLLGIISLWLKQSFDLSMWENEGVQVNIAHVLTNNTLVDSILWIAFSLFGALFVLSKISDMRELYPLLPGRITSRTRLIRKEIVMVCSRTAGYVLLSFLVSLWNGNFTVGTTFSLLYAWMSLSFLVTLLLILENRFGIWLILLIISTVSPLSSYLPWMYGQAYNFWQSGTALIHTCFLLALSFALILMYIIKMKSADLRP</sequence>
<dbReference type="EMBL" id="JAQKAB010000001">
    <property type="protein sequence ID" value="MDA7025349.1"/>
    <property type="molecule type" value="Genomic_DNA"/>
</dbReference>
<evidence type="ECO:0000313" key="2">
    <source>
        <dbReference type="EMBL" id="MDA7025349.1"/>
    </source>
</evidence>
<feature type="transmembrane region" description="Helical" evidence="1">
    <location>
        <begin position="179"/>
        <end position="199"/>
    </location>
</feature>
<protein>
    <recommendedName>
        <fullName evidence="4">ABC-2 type transport system permease protein</fullName>
    </recommendedName>
</protein>
<keyword evidence="3" id="KW-1185">Reference proteome</keyword>
<keyword evidence="1" id="KW-0812">Transmembrane</keyword>
<dbReference type="Proteomes" id="UP001211894">
    <property type="component" value="Unassembled WGS sequence"/>
</dbReference>
<keyword evidence="1" id="KW-0472">Membrane</keyword>
<evidence type="ECO:0000256" key="1">
    <source>
        <dbReference type="SAM" id="Phobius"/>
    </source>
</evidence>
<keyword evidence="1" id="KW-1133">Transmembrane helix</keyword>
<dbReference type="RefSeq" id="WP_271339215.1">
    <property type="nucleotide sequence ID" value="NZ_JAQKAB010000001.1"/>
</dbReference>
<feature type="transmembrane region" description="Helical" evidence="1">
    <location>
        <begin position="91"/>
        <end position="111"/>
    </location>
</feature>
<evidence type="ECO:0008006" key="4">
    <source>
        <dbReference type="Google" id="ProtNLM"/>
    </source>
</evidence>
<accession>A0ABT4X0Y3</accession>